<dbReference type="InterPro" id="IPR046349">
    <property type="entry name" value="C1-like_sf"/>
</dbReference>
<dbReference type="PANTHER" id="PTHR32410">
    <property type="entry name" value="CYSTEINE/HISTIDINE-RICH C1 DOMAIN FAMILY PROTEIN"/>
    <property type="match status" value="1"/>
</dbReference>
<keyword evidence="3" id="KW-0863">Zinc-finger</keyword>
<evidence type="ECO:0000256" key="4">
    <source>
        <dbReference type="ARBA" id="ARBA00022833"/>
    </source>
</evidence>
<feature type="domain" description="Phorbol-ester/DAG-type" evidence="5">
    <location>
        <begin position="39"/>
        <end position="90"/>
    </location>
</feature>
<dbReference type="SMART" id="SM00109">
    <property type="entry name" value="C1"/>
    <property type="match status" value="5"/>
</dbReference>
<protein>
    <recommendedName>
        <fullName evidence="5">Phorbol-ester/DAG-type domain-containing protein</fullName>
    </recommendedName>
</protein>
<dbReference type="SUPFAM" id="SSF57889">
    <property type="entry name" value="Cysteine-rich domain"/>
    <property type="match status" value="7"/>
</dbReference>
<dbReference type="InterPro" id="IPR002219">
    <property type="entry name" value="PKC_DAG/PE"/>
</dbReference>
<evidence type="ECO:0000313" key="7">
    <source>
        <dbReference type="Proteomes" id="UP000323597"/>
    </source>
</evidence>
<dbReference type="SMART" id="SM00249">
    <property type="entry name" value="PHD"/>
    <property type="match status" value="5"/>
</dbReference>
<dbReference type="PANTHER" id="PTHR32410:SF169">
    <property type="entry name" value="C1 DOMAIN FAMILY PROTEIN, PUTATIVE-RELATED"/>
    <property type="match status" value="1"/>
</dbReference>
<evidence type="ECO:0000256" key="3">
    <source>
        <dbReference type="ARBA" id="ARBA00022771"/>
    </source>
</evidence>
<accession>A0A5D2VRY7</accession>
<dbReference type="EMBL" id="CM017650">
    <property type="protein sequence ID" value="TYI92233.1"/>
    <property type="molecule type" value="Genomic_DNA"/>
</dbReference>
<sequence>MHDFVSLTKYFKKLRTLKKKKVREREMDMEMGSQHFGHQHPVVFKDVLNDQTKEAICLRCGEMVFGSSFSCMECEFYLHKKCAEAPSKIDHPFHRNHPLVLLPEPSYKGCLCHFCGKTCEKSVYHCSCKLDFHVKCALFPLNMAEKKLEELKHVTIKVPLLFTEDDNKELEKLDCFMCWEPLLESMYFSLDCGFNLHKKCVELPHEIKYPFHKRHPLILQFNVDHFSCKICLQKPSGKGFVYSCSPCRFAVHIKCAEFPPILNLPCHRNHPLFLHVKREGRSCHACRENPSFMTCEETQQNKFYRCSSCTFGLHLECALPPLTIKEQIHKHPFSLFWRQVSFICDACGLEGKFVSYICSTCNLLVHKKCISLPPIIRIPRHKHPIFHKYFLQGHQFKDCDCRLCDCRVEIEYGSYSCFNCKFVVHVKCALEKKGWYKEVDPKDIDRKLAIVPKMSTNPIDCVIEKHDDGEMTKIKHFSHKHNLILSKNLIEEHCDGASLMDKYCDGCVLPISNPFYYCSECDFLLHKSCAKSPKQEQLWFHICQRFLILLVGCIFRCDLCQSESNGFSYMCKKCDVHYCLYCATRNYRIKHQAHKHRLFFDRNHKGRCSACNVSVRGLFKCKSCDAFNLHVDCLRLPLTAWHKCDEHRLALTYEEVNKYSEYQFCDICEKKRDSRKWFYHCATCDISAHSYCALGRYPFIKPGSIYNELKDHPHPLTFVRKIFSGPRCHKCFQPCRDLVLECADSSCDYVVHWDCVKPVYLRSEKTARPKTETGEIVEDTSEGSSCIIL</sequence>
<dbReference type="PROSITE" id="PS50081">
    <property type="entry name" value="ZF_DAG_PE_2"/>
    <property type="match status" value="1"/>
</dbReference>
<keyword evidence="1" id="KW-0479">Metal-binding</keyword>
<dbReference type="InterPro" id="IPR001965">
    <property type="entry name" value="Znf_PHD"/>
</dbReference>
<dbReference type="Proteomes" id="UP000323597">
    <property type="component" value="Chromosome D02"/>
</dbReference>
<keyword evidence="4" id="KW-0862">Zinc</keyword>
<dbReference type="Pfam" id="PF03107">
    <property type="entry name" value="C1_2"/>
    <property type="match status" value="6"/>
</dbReference>
<evidence type="ECO:0000256" key="1">
    <source>
        <dbReference type="ARBA" id="ARBA00022723"/>
    </source>
</evidence>
<gene>
    <name evidence="6" type="ORF">E1A91_D02G054100v1</name>
</gene>
<organism evidence="6 7">
    <name type="scientific">Gossypium mustelinum</name>
    <name type="common">Cotton</name>
    <name type="synonym">Gossypium caicoense</name>
    <dbReference type="NCBI Taxonomy" id="34275"/>
    <lineage>
        <taxon>Eukaryota</taxon>
        <taxon>Viridiplantae</taxon>
        <taxon>Streptophyta</taxon>
        <taxon>Embryophyta</taxon>
        <taxon>Tracheophyta</taxon>
        <taxon>Spermatophyta</taxon>
        <taxon>Magnoliopsida</taxon>
        <taxon>eudicotyledons</taxon>
        <taxon>Gunneridae</taxon>
        <taxon>Pentapetalae</taxon>
        <taxon>rosids</taxon>
        <taxon>malvids</taxon>
        <taxon>Malvales</taxon>
        <taxon>Malvaceae</taxon>
        <taxon>Malvoideae</taxon>
        <taxon>Gossypium</taxon>
    </lineage>
</organism>
<name>A0A5D2VRY7_GOSMU</name>
<dbReference type="InterPro" id="IPR004146">
    <property type="entry name" value="DC1"/>
</dbReference>
<keyword evidence="7" id="KW-1185">Reference proteome</keyword>
<dbReference type="InterPro" id="IPR053192">
    <property type="entry name" value="Vacuole_Formation_Reg"/>
</dbReference>
<evidence type="ECO:0000259" key="5">
    <source>
        <dbReference type="PROSITE" id="PS50081"/>
    </source>
</evidence>
<evidence type="ECO:0000256" key="2">
    <source>
        <dbReference type="ARBA" id="ARBA00022737"/>
    </source>
</evidence>
<keyword evidence="2" id="KW-0677">Repeat</keyword>
<evidence type="ECO:0000313" key="6">
    <source>
        <dbReference type="EMBL" id="TYI92233.1"/>
    </source>
</evidence>
<reference evidence="6 7" key="1">
    <citation type="submission" date="2019-07" db="EMBL/GenBank/DDBJ databases">
        <title>WGS assembly of Gossypium mustelinum.</title>
        <authorList>
            <person name="Chen Z.J."/>
            <person name="Sreedasyam A."/>
            <person name="Ando A."/>
            <person name="Song Q."/>
            <person name="De L."/>
            <person name="Hulse-Kemp A."/>
            <person name="Ding M."/>
            <person name="Ye W."/>
            <person name="Kirkbride R."/>
            <person name="Jenkins J."/>
            <person name="Plott C."/>
            <person name="Lovell J."/>
            <person name="Lin Y.-M."/>
            <person name="Vaughn R."/>
            <person name="Liu B."/>
            <person name="Li W."/>
            <person name="Simpson S."/>
            <person name="Scheffler B."/>
            <person name="Saski C."/>
            <person name="Grover C."/>
            <person name="Hu G."/>
            <person name="Conover J."/>
            <person name="Carlson J."/>
            <person name="Shu S."/>
            <person name="Boston L."/>
            <person name="Williams M."/>
            <person name="Peterson D."/>
            <person name="Mcgee K."/>
            <person name="Jones D."/>
            <person name="Wendel J."/>
            <person name="Stelly D."/>
            <person name="Grimwood J."/>
            <person name="Schmutz J."/>
        </authorList>
    </citation>
    <scope>NUCLEOTIDE SEQUENCE [LARGE SCALE GENOMIC DNA]</scope>
    <source>
        <strain evidence="6">1408120.09</strain>
    </source>
</reference>
<dbReference type="GO" id="GO:0008270">
    <property type="term" value="F:zinc ion binding"/>
    <property type="evidence" value="ECO:0007669"/>
    <property type="project" value="UniProtKB-KW"/>
</dbReference>
<dbReference type="AlphaFoldDB" id="A0A5D2VRY7"/>
<proteinExistence type="predicted"/>